<gene>
    <name evidence="3" type="ORF">N2K95_03990</name>
</gene>
<protein>
    <recommendedName>
        <fullName evidence="5">Lipoprotein</fullName>
    </recommendedName>
</protein>
<dbReference type="EMBL" id="CP104275">
    <property type="protein sequence ID" value="UWX97855.1"/>
    <property type="molecule type" value="Genomic_DNA"/>
</dbReference>
<reference evidence="3" key="1">
    <citation type="submission" date="2022-09" db="EMBL/GenBank/DDBJ databases">
        <title>Novel species in genus Arthrobacter.</title>
        <authorList>
            <person name="Liu Y."/>
        </authorList>
    </citation>
    <scope>NUCLEOTIDE SEQUENCE</scope>
    <source>
        <strain evidence="3">Zg-Y815</strain>
    </source>
</reference>
<organism evidence="3 4">
    <name type="scientific">Arthrobacter zhaoxinii</name>
    <dbReference type="NCBI Taxonomy" id="2964616"/>
    <lineage>
        <taxon>Bacteria</taxon>
        <taxon>Bacillati</taxon>
        <taxon>Actinomycetota</taxon>
        <taxon>Actinomycetes</taxon>
        <taxon>Micrococcales</taxon>
        <taxon>Micrococcaceae</taxon>
        <taxon>Arthrobacter</taxon>
    </lineage>
</organism>
<proteinExistence type="predicted"/>
<feature type="chain" id="PRO_5047548330" description="Lipoprotein" evidence="2">
    <location>
        <begin position="27"/>
        <end position="219"/>
    </location>
</feature>
<dbReference type="Proteomes" id="UP001059859">
    <property type="component" value="Chromosome"/>
</dbReference>
<feature type="compositionally biased region" description="Polar residues" evidence="1">
    <location>
        <begin position="32"/>
        <end position="47"/>
    </location>
</feature>
<sequence length="219" mass="23218">MARNITARNTGLLAAALLLTSISSCAAPPQEDPTSSAPQWSSYTTADGSLRFEHPPEWKIAELPAQANDPAGGVSLQVLDGGGRTLARLDTGIITGLSCTEPASPASYVEYESVPMPELDSMQGTDQRFVYHSLAPSGPRDAQATYAVVSGGQEGQGECGLFDFFTLTESSGGRFAGEYGDGSADAQDTDAYLDGAERYRETQEYSDIKEMLTSLRNAD</sequence>
<evidence type="ECO:0000313" key="3">
    <source>
        <dbReference type="EMBL" id="UWX97855.1"/>
    </source>
</evidence>
<dbReference type="PROSITE" id="PS51257">
    <property type="entry name" value="PROKAR_LIPOPROTEIN"/>
    <property type="match status" value="1"/>
</dbReference>
<evidence type="ECO:0000313" key="4">
    <source>
        <dbReference type="Proteomes" id="UP001059859"/>
    </source>
</evidence>
<evidence type="ECO:0008006" key="5">
    <source>
        <dbReference type="Google" id="ProtNLM"/>
    </source>
</evidence>
<keyword evidence="2" id="KW-0732">Signal</keyword>
<evidence type="ECO:0000256" key="2">
    <source>
        <dbReference type="SAM" id="SignalP"/>
    </source>
</evidence>
<keyword evidence="4" id="KW-1185">Reference proteome</keyword>
<evidence type="ECO:0000256" key="1">
    <source>
        <dbReference type="SAM" id="MobiDB-lite"/>
    </source>
</evidence>
<name>A0ABY5YRY8_9MICC</name>
<feature type="region of interest" description="Disordered" evidence="1">
    <location>
        <begin position="27"/>
        <end position="48"/>
    </location>
</feature>
<dbReference type="RefSeq" id="WP_260653026.1">
    <property type="nucleotide sequence ID" value="NZ_CP104275.1"/>
</dbReference>
<feature type="signal peptide" evidence="2">
    <location>
        <begin position="1"/>
        <end position="26"/>
    </location>
</feature>
<accession>A0ABY5YRY8</accession>